<keyword evidence="3" id="KW-1185">Reference proteome</keyword>
<dbReference type="Gene3D" id="3.30.1330.40">
    <property type="entry name" value="RutC-like"/>
    <property type="match status" value="1"/>
</dbReference>
<comment type="similarity">
    <text evidence="1">Belongs to the RutC family.</text>
</comment>
<dbReference type="PANTHER" id="PTHR11803">
    <property type="entry name" value="2-IMINOBUTANOATE/2-IMINOPROPANOATE DEAMINASE RIDA"/>
    <property type="match status" value="1"/>
</dbReference>
<dbReference type="SUPFAM" id="SSF55298">
    <property type="entry name" value="YjgF-like"/>
    <property type="match status" value="1"/>
</dbReference>
<dbReference type="InterPro" id="IPR006175">
    <property type="entry name" value="YjgF/YER057c/UK114"/>
</dbReference>
<accession>A0A178XZK1</accession>
<dbReference type="GO" id="GO:0005829">
    <property type="term" value="C:cytosol"/>
    <property type="evidence" value="ECO:0007669"/>
    <property type="project" value="TreeGrafter"/>
</dbReference>
<dbReference type="Pfam" id="PF01042">
    <property type="entry name" value="Ribonuc_L-PSP"/>
    <property type="match status" value="1"/>
</dbReference>
<dbReference type="AlphaFoldDB" id="A0A178XZK1"/>
<evidence type="ECO:0000313" key="3">
    <source>
        <dbReference type="Proteomes" id="UP000094025"/>
    </source>
</evidence>
<organism evidence="2 3">
    <name type="scientific">Sinorhizobium glycinis</name>
    <dbReference type="NCBI Taxonomy" id="1472378"/>
    <lineage>
        <taxon>Bacteria</taxon>
        <taxon>Pseudomonadati</taxon>
        <taxon>Pseudomonadota</taxon>
        <taxon>Alphaproteobacteria</taxon>
        <taxon>Hyphomicrobiales</taxon>
        <taxon>Rhizobiaceae</taxon>
        <taxon>Sinorhizobium/Ensifer group</taxon>
        <taxon>Sinorhizobium</taxon>
    </lineage>
</organism>
<dbReference type="FunFam" id="3.30.1330.40:FF:000001">
    <property type="entry name" value="L-PSP family endoribonuclease"/>
    <property type="match status" value="1"/>
</dbReference>
<proteinExistence type="inferred from homology"/>
<comment type="caution">
    <text evidence="2">The sequence shown here is derived from an EMBL/GenBank/DDBJ whole genome shotgun (WGS) entry which is preliminary data.</text>
</comment>
<dbReference type="GO" id="GO:0019239">
    <property type="term" value="F:deaminase activity"/>
    <property type="evidence" value="ECO:0007669"/>
    <property type="project" value="TreeGrafter"/>
</dbReference>
<dbReference type="STRING" id="1472378.AU381_01775"/>
<dbReference type="PANTHER" id="PTHR11803:SF58">
    <property type="entry name" value="PROTEIN HMF1-RELATED"/>
    <property type="match status" value="1"/>
</dbReference>
<gene>
    <name evidence="2" type="ORF">AU381_01775</name>
</gene>
<dbReference type="EMBL" id="LPUX01000053">
    <property type="protein sequence ID" value="OAP40661.1"/>
    <property type="molecule type" value="Genomic_DNA"/>
</dbReference>
<evidence type="ECO:0000313" key="2">
    <source>
        <dbReference type="EMBL" id="OAP40661.1"/>
    </source>
</evidence>
<reference evidence="2 3" key="1">
    <citation type="journal article" date="2016" name="Int. J. Syst. Evol. Microbiol.">
        <title>Ensifer glycinis sp. nov., an novel rhizobial species associated with Glycine spp.</title>
        <authorList>
            <person name="Yan H."/>
            <person name="Yan J."/>
            <person name="Sui X.H."/>
            <person name="Wang E.T."/>
            <person name="Chen W.X."/>
            <person name="Zhang X.X."/>
            <person name="Chen W.F."/>
        </authorList>
    </citation>
    <scope>NUCLEOTIDE SEQUENCE [LARGE SCALE GENOMIC DNA]</scope>
    <source>
        <strain evidence="2 3">CCBAU 23380</strain>
    </source>
</reference>
<name>A0A178XZK1_9HYPH</name>
<dbReference type="InterPro" id="IPR035959">
    <property type="entry name" value="RutC-like_sf"/>
</dbReference>
<dbReference type="OrthoDB" id="9799840at2"/>
<dbReference type="RefSeq" id="WP_064240969.1">
    <property type="nucleotide sequence ID" value="NZ_LPUX01000053.1"/>
</dbReference>
<evidence type="ECO:0000256" key="1">
    <source>
        <dbReference type="ARBA" id="ARBA00010552"/>
    </source>
</evidence>
<dbReference type="CDD" id="cd00448">
    <property type="entry name" value="YjgF_YER057c_UK114_family"/>
    <property type="match status" value="1"/>
</dbReference>
<protein>
    <submittedName>
        <fullName evidence="2">Reactive intermediate/imine deaminase</fullName>
    </submittedName>
</protein>
<sequence>MPKSLTVNTDRVPSPAGHYSQAKLVGQHLYISGQLPIRPGGEALADDSFETQAAQALDNLLAILEAAGGTPADLVRVTAYIVDVANWPRFNQVYVARLADSRPARTVVPVPELHYGYLVEVDAIAVIASDAPATGAGNSAE</sequence>
<dbReference type="Proteomes" id="UP000094025">
    <property type="component" value="Unassembled WGS sequence"/>
</dbReference>